<feature type="compositionally biased region" description="Polar residues" evidence="1">
    <location>
        <begin position="99"/>
        <end position="108"/>
    </location>
</feature>
<feature type="compositionally biased region" description="Polar residues" evidence="1">
    <location>
        <begin position="1"/>
        <end position="20"/>
    </location>
</feature>
<gene>
    <name evidence="2" type="ORF">KXQ929_LOCUS49506</name>
</gene>
<reference evidence="2" key="1">
    <citation type="submission" date="2021-02" db="EMBL/GenBank/DDBJ databases">
        <authorList>
            <person name="Nowell W R."/>
        </authorList>
    </citation>
    <scope>NUCLEOTIDE SEQUENCE</scope>
</reference>
<dbReference type="EMBL" id="CAJOBB010021154">
    <property type="protein sequence ID" value="CAF4373740.1"/>
    <property type="molecule type" value="Genomic_DNA"/>
</dbReference>
<feature type="compositionally biased region" description="Basic and acidic residues" evidence="1">
    <location>
        <begin position="74"/>
        <end position="87"/>
    </location>
</feature>
<feature type="compositionally biased region" description="Basic and acidic residues" evidence="1">
    <location>
        <begin position="120"/>
        <end position="139"/>
    </location>
</feature>
<comment type="caution">
    <text evidence="2">The sequence shown here is derived from an EMBL/GenBank/DDBJ whole genome shotgun (WGS) entry which is preliminary data.</text>
</comment>
<proteinExistence type="predicted"/>
<name>A0A820MGB9_9BILA</name>
<evidence type="ECO:0000313" key="3">
    <source>
        <dbReference type="Proteomes" id="UP000663868"/>
    </source>
</evidence>
<feature type="region of interest" description="Disordered" evidence="1">
    <location>
        <begin position="61"/>
        <end position="155"/>
    </location>
</feature>
<accession>A0A820MGB9</accession>
<sequence length="155" mass="17350">MTTAGFSSFTSNIPSQSNMSGAGGGTRELLEQKARWMYDIAAVCQRNILIYEEKLRLLEEEQNKETSFSSNITKQKESTNNESKEETLDTDESNDNEHPTLSNQNNSEETADPMDISIKTIDEVEQSKDDSADADKENKQSLNDVAIKDDDDNNT</sequence>
<protein>
    <submittedName>
        <fullName evidence="2">Uncharacterized protein</fullName>
    </submittedName>
</protein>
<feature type="region of interest" description="Disordered" evidence="1">
    <location>
        <begin position="1"/>
        <end position="25"/>
    </location>
</feature>
<evidence type="ECO:0000256" key="1">
    <source>
        <dbReference type="SAM" id="MobiDB-lite"/>
    </source>
</evidence>
<organism evidence="2 3">
    <name type="scientific">Adineta steineri</name>
    <dbReference type="NCBI Taxonomy" id="433720"/>
    <lineage>
        <taxon>Eukaryota</taxon>
        <taxon>Metazoa</taxon>
        <taxon>Spiralia</taxon>
        <taxon>Gnathifera</taxon>
        <taxon>Rotifera</taxon>
        <taxon>Eurotatoria</taxon>
        <taxon>Bdelloidea</taxon>
        <taxon>Adinetida</taxon>
        <taxon>Adinetidae</taxon>
        <taxon>Adineta</taxon>
    </lineage>
</organism>
<dbReference type="AlphaFoldDB" id="A0A820MGB9"/>
<dbReference type="Proteomes" id="UP000663868">
    <property type="component" value="Unassembled WGS sequence"/>
</dbReference>
<feature type="non-terminal residue" evidence="2">
    <location>
        <position position="1"/>
    </location>
</feature>
<evidence type="ECO:0000313" key="2">
    <source>
        <dbReference type="EMBL" id="CAF4373740.1"/>
    </source>
</evidence>